<dbReference type="EMBL" id="JABXXS010000040">
    <property type="protein sequence ID" value="NVN38047.1"/>
    <property type="molecule type" value="Genomic_DNA"/>
</dbReference>
<organism evidence="1 2">
    <name type="scientific">Komagataeibacter swingsii</name>
    <dbReference type="NCBI Taxonomy" id="215220"/>
    <lineage>
        <taxon>Bacteria</taxon>
        <taxon>Pseudomonadati</taxon>
        <taxon>Pseudomonadota</taxon>
        <taxon>Alphaproteobacteria</taxon>
        <taxon>Acetobacterales</taxon>
        <taxon>Acetobacteraceae</taxon>
        <taxon>Komagataeibacter</taxon>
    </lineage>
</organism>
<comment type="caution">
    <text evidence="1">The sequence shown here is derived from an EMBL/GenBank/DDBJ whole genome shotgun (WGS) entry which is preliminary data.</text>
</comment>
<dbReference type="Proteomes" id="UP000522590">
    <property type="component" value="Unassembled WGS sequence"/>
</dbReference>
<reference evidence="1 2" key="1">
    <citation type="submission" date="2020-06" db="EMBL/GenBank/DDBJ databases">
        <title>Description of novel acetic acid bacteria.</title>
        <authorList>
            <person name="Sombolestani A."/>
        </authorList>
    </citation>
    <scope>NUCLEOTIDE SEQUENCE [LARGE SCALE GENOMIC DNA]</scope>
    <source>
        <strain evidence="1 2">LMG 25</strain>
    </source>
</reference>
<name>A0A850P059_9PROT</name>
<protein>
    <submittedName>
        <fullName evidence="1">Uncharacterized protein</fullName>
    </submittedName>
</protein>
<gene>
    <name evidence="1" type="ORF">HUK81_14080</name>
</gene>
<sequence length="92" mass="9984">MTLTRQWAALQRDGDLALLAEVSPDLANVDEFDRAQLAAVVRACRAASSLSAAGRRLFAVSRQTKASQNEADRLRKYHARVGLNWEMAAGGA</sequence>
<evidence type="ECO:0000313" key="2">
    <source>
        <dbReference type="Proteomes" id="UP000522590"/>
    </source>
</evidence>
<dbReference type="AlphaFoldDB" id="A0A850P059"/>
<dbReference type="RefSeq" id="WP_176643769.1">
    <property type="nucleotide sequence ID" value="NZ_JABXXS010000040.1"/>
</dbReference>
<proteinExistence type="predicted"/>
<evidence type="ECO:0000313" key="1">
    <source>
        <dbReference type="EMBL" id="NVN38047.1"/>
    </source>
</evidence>
<accession>A0A850P059</accession>